<reference evidence="1" key="1">
    <citation type="journal article" date="2014" name="Front. Microbiol.">
        <title>High frequency of phylogenetically diverse reductive dehalogenase-homologous genes in deep subseafloor sedimentary metagenomes.</title>
        <authorList>
            <person name="Kawai M."/>
            <person name="Futagami T."/>
            <person name="Toyoda A."/>
            <person name="Takaki Y."/>
            <person name="Nishi S."/>
            <person name="Hori S."/>
            <person name="Arai W."/>
            <person name="Tsubouchi T."/>
            <person name="Morono Y."/>
            <person name="Uchiyama I."/>
            <person name="Ito T."/>
            <person name="Fujiyama A."/>
            <person name="Inagaki F."/>
            <person name="Takami H."/>
        </authorList>
    </citation>
    <scope>NUCLEOTIDE SEQUENCE</scope>
    <source>
        <strain evidence="1">Expedition CK06-06</strain>
    </source>
</reference>
<sequence>PPLEYGTRVNSLQAVSYLNYVGAVARLVMDSQL</sequence>
<dbReference type="AlphaFoldDB" id="X0UGH7"/>
<feature type="non-terminal residue" evidence="1">
    <location>
        <position position="1"/>
    </location>
</feature>
<organism evidence="1">
    <name type="scientific">marine sediment metagenome</name>
    <dbReference type="NCBI Taxonomy" id="412755"/>
    <lineage>
        <taxon>unclassified sequences</taxon>
        <taxon>metagenomes</taxon>
        <taxon>ecological metagenomes</taxon>
    </lineage>
</organism>
<protein>
    <submittedName>
        <fullName evidence="1">Uncharacterized protein</fullName>
    </submittedName>
</protein>
<proteinExistence type="predicted"/>
<accession>X0UGH7</accession>
<evidence type="ECO:0000313" key="1">
    <source>
        <dbReference type="EMBL" id="GAF98421.1"/>
    </source>
</evidence>
<name>X0UGH7_9ZZZZ</name>
<gene>
    <name evidence="1" type="ORF">S01H1_24839</name>
</gene>
<dbReference type="EMBL" id="BARS01014961">
    <property type="protein sequence ID" value="GAF98421.1"/>
    <property type="molecule type" value="Genomic_DNA"/>
</dbReference>
<comment type="caution">
    <text evidence="1">The sequence shown here is derived from an EMBL/GenBank/DDBJ whole genome shotgun (WGS) entry which is preliminary data.</text>
</comment>